<evidence type="ECO:0000313" key="16">
    <source>
        <dbReference type="Proteomes" id="UP000617340"/>
    </source>
</evidence>
<dbReference type="GO" id="GO:0006273">
    <property type="term" value="P:lagging strand elongation"/>
    <property type="evidence" value="ECO:0007669"/>
    <property type="project" value="TreeGrafter"/>
</dbReference>
<dbReference type="InterPro" id="IPR006172">
    <property type="entry name" value="DNA-dir_DNA_pol_B"/>
</dbReference>
<dbReference type="Pfam" id="PF08996">
    <property type="entry name" value="zf-DNA_Pol"/>
    <property type="match status" value="1"/>
</dbReference>
<evidence type="ECO:0000256" key="10">
    <source>
        <dbReference type="ARBA" id="ARBA00023125"/>
    </source>
</evidence>
<reference evidence="15" key="1">
    <citation type="journal article" date="2020" name="G3 (Bethesda)">
        <title>High-Quality Assemblies for Three Invasive Social Wasps from the &lt;i&gt;Vespula&lt;/i&gt; Genus.</title>
        <authorList>
            <person name="Harrop T.W.R."/>
            <person name="Guhlin J."/>
            <person name="McLaughlin G.M."/>
            <person name="Permina E."/>
            <person name="Stockwell P."/>
            <person name="Gilligan J."/>
            <person name="Le Lec M.F."/>
            <person name="Gruber M.A.M."/>
            <person name="Quinn O."/>
            <person name="Lovegrove M."/>
            <person name="Duncan E.J."/>
            <person name="Remnant E.J."/>
            <person name="Van Eeckhoven J."/>
            <person name="Graham B."/>
            <person name="Knapp R.A."/>
            <person name="Langford K.W."/>
            <person name="Kronenberg Z."/>
            <person name="Press M.O."/>
            <person name="Eacker S.M."/>
            <person name="Wilson-Rankin E.E."/>
            <person name="Purcell J."/>
            <person name="Lester P.J."/>
            <person name="Dearden P.K."/>
        </authorList>
    </citation>
    <scope>NUCLEOTIDE SEQUENCE</scope>
    <source>
        <strain evidence="15">Linc-1</strain>
    </source>
</reference>
<keyword evidence="5 12" id="KW-0235">DNA replication</keyword>
<evidence type="ECO:0000256" key="9">
    <source>
        <dbReference type="ARBA" id="ARBA00022932"/>
    </source>
</evidence>
<dbReference type="GO" id="GO:0003682">
    <property type="term" value="F:chromatin binding"/>
    <property type="evidence" value="ECO:0007669"/>
    <property type="project" value="TreeGrafter"/>
</dbReference>
<dbReference type="GO" id="GO:0006272">
    <property type="term" value="P:leading strand elongation"/>
    <property type="evidence" value="ECO:0007669"/>
    <property type="project" value="TreeGrafter"/>
</dbReference>
<keyword evidence="6" id="KW-0479">Metal-binding</keyword>
<dbReference type="Gene3D" id="1.10.132.60">
    <property type="entry name" value="DNA polymerase family B, C-terminal domain"/>
    <property type="match status" value="1"/>
</dbReference>
<protein>
    <recommendedName>
        <fullName evidence="12">DNA polymerase</fullName>
        <ecNumber evidence="12">2.7.7.7</ecNumber>
    </recommendedName>
</protein>
<evidence type="ECO:0000256" key="4">
    <source>
        <dbReference type="ARBA" id="ARBA00022695"/>
    </source>
</evidence>
<keyword evidence="3 12" id="KW-0808">Transferase</keyword>
<dbReference type="InterPro" id="IPR006134">
    <property type="entry name" value="DNA-dir_DNA_pol_B_multi_dom"/>
</dbReference>
<evidence type="ECO:0000259" key="13">
    <source>
        <dbReference type="Pfam" id="PF00136"/>
    </source>
</evidence>
<keyword evidence="10 12" id="KW-0238">DNA-binding</keyword>
<dbReference type="Gene3D" id="1.10.3200.20">
    <property type="entry name" value="DNA Polymerase alpha, zinc finger"/>
    <property type="match status" value="1"/>
</dbReference>
<feature type="domain" description="DNA-directed DNA polymerase family B multifunctional" evidence="13">
    <location>
        <begin position="319"/>
        <end position="746"/>
    </location>
</feature>
<name>A0A834NM12_VESGE</name>
<dbReference type="PANTHER" id="PTHR45861:SF1">
    <property type="entry name" value="DNA POLYMERASE ALPHA CATALYTIC SUBUNIT"/>
    <property type="match status" value="1"/>
</dbReference>
<evidence type="ECO:0000256" key="2">
    <source>
        <dbReference type="ARBA" id="ARBA00005755"/>
    </source>
</evidence>
<dbReference type="Gene3D" id="3.90.1600.10">
    <property type="entry name" value="Palm domain of DNA polymerase"/>
    <property type="match status" value="2"/>
</dbReference>
<evidence type="ECO:0000256" key="12">
    <source>
        <dbReference type="RuleBase" id="RU000442"/>
    </source>
</evidence>
<dbReference type="AlphaFoldDB" id="A0A834NM12"/>
<dbReference type="Pfam" id="PF00136">
    <property type="entry name" value="DNA_pol_B"/>
    <property type="match status" value="1"/>
</dbReference>
<evidence type="ECO:0000256" key="7">
    <source>
        <dbReference type="ARBA" id="ARBA00022771"/>
    </source>
</evidence>
<keyword evidence="11" id="KW-0539">Nucleus</keyword>
<dbReference type="GO" id="GO:0008270">
    <property type="term" value="F:zinc ion binding"/>
    <property type="evidence" value="ECO:0007669"/>
    <property type="project" value="UniProtKB-KW"/>
</dbReference>
<evidence type="ECO:0000313" key="15">
    <source>
        <dbReference type="EMBL" id="KAF7413373.1"/>
    </source>
</evidence>
<dbReference type="InterPro" id="IPR042087">
    <property type="entry name" value="DNA_pol_B_thumb"/>
</dbReference>
<organism evidence="15 16">
    <name type="scientific">Vespula germanica</name>
    <name type="common">German yellow jacket</name>
    <name type="synonym">Paravespula germanica</name>
    <dbReference type="NCBI Taxonomy" id="30212"/>
    <lineage>
        <taxon>Eukaryota</taxon>
        <taxon>Metazoa</taxon>
        <taxon>Ecdysozoa</taxon>
        <taxon>Arthropoda</taxon>
        <taxon>Hexapoda</taxon>
        <taxon>Insecta</taxon>
        <taxon>Pterygota</taxon>
        <taxon>Neoptera</taxon>
        <taxon>Endopterygota</taxon>
        <taxon>Hymenoptera</taxon>
        <taxon>Apocrita</taxon>
        <taxon>Aculeata</taxon>
        <taxon>Vespoidea</taxon>
        <taxon>Vespidae</taxon>
        <taxon>Vespinae</taxon>
        <taxon>Vespula</taxon>
    </lineage>
</organism>
<dbReference type="GO" id="GO:0005658">
    <property type="term" value="C:alpha DNA polymerase:primase complex"/>
    <property type="evidence" value="ECO:0007669"/>
    <property type="project" value="TreeGrafter"/>
</dbReference>
<comment type="catalytic activity">
    <reaction evidence="12">
        <text>DNA(n) + a 2'-deoxyribonucleoside 5'-triphosphate = DNA(n+1) + diphosphate</text>
        <dbReference type="Rhea" id="RHEA:22508"/>
        <dbReference type="Rhea" id="RHEA-COMP:17339"/>
        <dbReference type="Rhea" id="RHEA-COMP:17340"/>
        <dbReference type="ChEBI" id="CHEBI:33019"/>
        <dbReference type="ChEBI" id="CHEBI:61560"/>
        <dbReference type="ChEBI" id="CHEBI:173112"/>
        <dbReference type="EC" id="2.7.7.7"/>
    </reaction>
</comment>
<dbReference type="PROSITE" id="PS00116">
    <property type="entry name" value="DNA_POLYMERASE_B"/>
    <property type="match status" value="1"/>
</dbReference>
<dbReference type="NCBIfam" id="TIGR00592">
    <property type="entry name" value="pol2"/>
    <property type="match status" value="1"/>
</dbReference>
<dbReference type="SMART" id="SM00486">
    <property type="entry name" value="POLBc"/>
    <property type="match status" value="1"/>
</dbReference>
<dbReference type="GO" id="GO:1902975">
    <property type="term" value="P:mitotic DNA replication initiation"/>
    <property type="evidence" value="ECO:0007669"/>
    <property type="project" value="InterPro"/>
</dbReference>
<proteinExistence type="inferred from homology"/>
<dbReference type="InterPro" id="IPR043502">
    <property type="entry name" value="DNA/RNA_pol_sf"/>
</dbReference>
<dbReference type="SUPFAM" id="SSF53098">
    <property type="entry name" value="Ribonuclease H-like"/>
    <property type="match status" value="1"/>
</dbReference>
<dbReference type="InterPro" id="IPR017964">
    <property type="entry name" value="DNA-dir_DNA_pol_B_CS"/>
</dbReference>
<dbReference type="InterPro" id="IPR023211">
    <property type="entry name" value="DNA_pol_palm_dom_sf"/>
</dbReference>
<dbReference type="InterPro" id="IPR038256">
    <property type="entry name" value="Pol_alpha_znc_sf"/>
</dbReference>
<dbReference type="EC" id="2.7.7.7" evidence="12"/>
<comment type="similarity">
    <text evidence="2 12">Belongs to the DNA polymerase type-B family.</text>
</comment>
<dbReference type="PRINTS" id="PR00106">
    <property type="entry name" value="DNAPOLB"/>
</dbReference>
<evidence type="ECO:0000256" key="1">
    <source>
        <dbReference type="ARBA" id="ARBA00004123"/>
    </source>
</evidence>
<dbReference type="PANTHER" id="PTHR45861">
    <property type="entry name" value="DNA POLYMERASE ALPHA CATALYTIC SUBUNIT"/>
    <property type="match status" value="1"/>
</dbReference>
<dbReference type="Gene3D" id="3.30.70.2820">
    <property type="match status" value="1"/>
</dbReference>
<dbReference type="SUPFAM" id="SSF56672">
    <property type="entry name" value="DNA/RNA polymerases"/>
    <property type="match status" value="1"/>
</dbReference>
<accession>A0A834NM12</accession>
<dbReference type="Proteomes" id="UP000617340">
    <property type="component" value="Unassembled WGS sequence"/>
</dbReference>
<keyword evidence="4 12" id="KW-0548">Nucleotidyltransferase</keyword>
<dbReference type="InterPro" id="IPR012337">
    <property type="entry name" value="RNaseH-like_sf"/>
</dbReference>
<evidence type="ECO:0000256" key="6">
    <source>
        <dbReference type="ARBA" id="ARBA00022723"/>
    </source>
</evidence>
<keyword evidence="16" id="KW-1185">Reference proteome</keyword>
<comment type="caution">
    <text evidence="15">The sequence shown here is derived from an EMBL/GenBank/DDBJ whole genome shotgun (WGS) entry which is preliminary data.</text>
</comment>
<evidence type="ECO:0000256" key="8">
    <source>
        <dbReference type="ARBA" id="ARBA00022833"/>
    </source>
</evidence>
<evidence type="ECO:0000259" key="14">
    <source>
        <dbReference type="Pfam" id="PF08996"/>
    </source>
</evidence>
<keyword evidence="9 12" id="KW-0239">DNA-directed DNA polymerase</keyword>
<feature type="domain" description="Zinc finger DNA-directed DNA polymerase family B alpha" evidence="14">
    <location>
        <begin position="784"/>
        <end position="963"/>
    </location>
</feature>
<evidence type="ECO:0000256" key="5">
    <source>
        <dbReference type="ARBA" id="ARBA00022705"/>
    </source>
</evidence>
<dbReference type="CDD" id="cd05532">
    <property type="entry name" value="POLBc_alpha"/>
    <property type="match status" value="1"/>
</dbReference>
<dbReference type="EMBL" id="JACSDZ010000002">
    <property type="protein sequence ID" value="KAF7413373.1"/>
    <property type="molecule type" value="Genomic_DNA"/>
</dbReference>
<gene>
    <name evidence="15" type="ORF">HZH68_001862</name>
</gene>
<dbReference type="GO" id="GO:0003887">
    <property type="term" value="F:DNA-directed DNA polymerase activity"/>
    <property type="evidence" value="ECO:0007669"/>
    <property type="project" value="UniProtKB-KW"/>
</dbReference>
<evidence type="ECO:0000256" key="3">
    <source>
        <dbReference type="ARBA" id="ARBA00022679"/>
    </source>
</evidence>
<dbReference type="InterPro" id="IPR045846">
    <property type="entry name" value="POLBc_alpha"/>
</dbReference>
<sequence length="992" mass="114665">MEKRDEKKKRNNSQYFKEPFDISFQESSKEVEDRLSNTMDMKDSQNKCQPILKNSKISKQDFVPSNQLNTTKLEAQLDKIKVFSNDIDISLPITKNSNGETISRFYWWDAYEDTYKQQGIVYLFGKFIDSFDANLRLTTMEDVYNEFNELANKLGIKEFQSRRVWKKYVFKEGVQNYTEYLEILYPAMYPAIDSNYSGFAIEKILETTISPLQLLLLEKNIKGPCWLDIKHPIKDLSDTIWCKVKLICTNIKNISVSVDSPKLSLPPMVIAALNVCTCPDPKTKQNQILMVVIILQDECQIVKDVPKPSFKQTFCCTILSKILAGSQMERNEFLLLHAFHANDYILPDSSKINKNIESEISGKKISTHKGGLVLTPIKGFYTTLILLMDYISLYPSIIIEYNLCFSTIPGAAYTDYKDLKIPELNSELGVIPKEIQRLTEYRKQVKRLITLPDISPSQKMQYNAKQIALKLMANSIYGCLGAPHCRFYAKGLAALITSKGREILLNTKHLIENMKYEIIYGDTDSIMIKTNLLEYNDVISIGDKIKGEINKSYRNIVLDIDSVFQYLLLFQKKKYAALAMKKLPNGRIELSQIHKGIETIRTDWCPLSVEVGKNILNNIFSNQPHDMKIKAIYEILQNISRTIRENQISLSSFIISKQLSKNLNNYHDEEQPHIQVATRLYKRYGKIWKAGDTISYVICQSETDKSITNKSYHINELKENKSLKIDINYYLKKQILPIALRICEPIAEVDKISLAKNLGLDNVHGYKGIVCTLNNIEKQIMITADRFKHCKALTFRCINENCRNEITIKDVTSESPNGCQLFLNTTCSNNTCKIPLWKNVNAISNELVLNIREAINMYYSNELKCKNPLCSNVTKRLPMYFYTMYPKCDKCNESFICRKYTETDLYDQICFYHKIFDISHLQNKLSLVDYPEEIISVYNTLKDIVNKYLKCTSYLIVNFDKVFQNKFIKYTVHDSDYDISSNDYAHMGSKQL</sequence>
<comment type="subcellular location">
    <subcellularLocation>
        <location evidence="1">Nucleus</location>
    </subcellularLocation>
</comment>
<evidence type="ECO:0000256" key="11">
    <source>
        <dbReference type="ARBA" id="ARBA00023242"/>
    </source>
</evidence>
<dbReference type="GO" id="GO:0003697">
    <property type="term" value="F:single-stranded DNA binding"/>
    <property type="evidence" value="ECO:0007669"/>
    <property type="project" value="TreeGrafter"/>
</dbReference>
<dbReference type="GO" id="GO:0000166">
    <property type="term" value="F:nucleotide binding"/>
    <property type="evidence" value="ECO:0007669"/>
    <property type="project" value="InterPro"/>
</dbReference>
<keyword evidence="8" id="KW-0862">Zinc</keyword>
<keyword evidence="7" id="KW-0863">Zinc-finger</keyword>
<dbReference type="GO" id="GO:0003688">
    <property type="term" value="F:DNA replication origin binding"/>
    <property type="evidence" value="ECO:0007669"/>
    <property type="project" value="TreeGrafter"/>
</dbReference>
<dbReference type="InterPro" id="IPR015088">
    <property type="entry name" value="Znf_DNA-dir_DNA_pol_B_alpha"/>
</dbReference>